<keyword evidence="2" id="KW-0540">Nuclease</keyword>
<reference evidence="2 3" key="1">
    <citation type="submission" date="2018-06" db="EMBL/GenBank/DDBJ databases">
        <authorList>
            <consortium name="Pathogen Informatics"/>
            <person name="Doyle S."/>
        </authorList>
    </citation>
    <scope>NUCLEOTIDE SEQUENCE [LARGE SCALE GENOMIC DNA]</scope>
    <source>
        <strain evidence="2 3">NCTC10821</strain>
    </source>
</reference>
<dbReference type="InterPro" id="IPR005135">
    <property type="entry name" value="Endo/exonuclease/phosphatase"/>
</dbReference>
<name>A0A378TBK6_9MYCO</name>
<keyword evidence="3" id="KW-1185">Reference proteome</keyword>
<keyword evidence="2" id="KW-0269">Exonuclease</keyword>
<dbReference type="GO" id="GO:0004527">
    <property type="term" value="F:exonuclease activity"/>
    <property type="evidence" value="ECO:0007669"/>
    <property type="project" value="UniProtKB-KW"/>
</dbReference>
<evidence type="ECO:0000259" key="1">
    <source>
        <dbReference type="Pfam" id="PF03372"/>
    </source>
</evidence>
<dbReference type="EMBL" id="UGQT01000001">
    <property type="protein sequence ID" value="STZ58149.1"/>
    <property type="molecule type" value="Genomic_DNA"/>
</dbReference>
<accession>A0A378TBK6</accession>
<dbReference type="InterPro" id="IPR036691">
    <property type="entry name" value="Endo/exonu/phosph_ase_sf"/>
</dbReference>
<feature type="domain" description="Endonuclease/exonuclease/phosphatase" evidence="1">
    <location>
        <begin position="67"/>
        <end position="144"/>
    </location>
</feature>
<dbReference type="Pfam" id="PF03372">
    <property type="entry name" value="Exo_endo_phos"/>
    <property type="match status" value="1"/>
</dbReference>
<evidence type="ECO:0000313" key="3">
    <source>
        <dbReference type="Proteomes" id="UP000254978"/>
    </source>
</evidence>
<dbReference type="OrthoDB" id="2340043at2"/>
<dbReference type="GO" id="GO:0004519">
    <property type="term" value="F:endonuclease activity"/>
    <property type="evidence" value="ECO:0007669"/>
    <property type="project" value="UniProtKB-KW"/>
</dbReference>
<dbReference type="Proteomes" id="UP000254978">
    <property type="component" value="Unassembled WGS sequence"/>
</dbReference>
<dbReference type="AlphaFoldDB" id="A0A378TBK6"/>
<keyword evidence="2" id="KW-0378">Hydrolase</keyword>
<sequence length="160" mass="17204">MQSWPRPPVPRDYTVAAARVEVPGVQIEPLVVHVESPLADKRDTVGEWRIGISATKAALSAYAVNIGSGAVVVAGDFNSTPDTRQFRDLLSNGYRDAVEQTGSGFAPTFPSRTWHPPLLTIDHILTRNAAASSVETVYVPGSDHRALLGTIRIPVAPQQP</sequence>
<protein>
    <submittedName>
        <fullName evidence="2">Endonuclease/exonuclease/phosphatase</fullName>
    </submittedName>
</protein>
<proteinExistence type="predicted"/>
<dbReference type="SUPFAM" id="SSF56219">
    <property type="entry name" value="DNase I-like"/>
    <property type="match status" value="1"/>
</dbReference>
<gene>
    <name evidence="2" type="ORF">NCTC10821_01655</name>
</gene>
<evidence type="ECO:0000313" key="2">
    <source>
        <dbReference type="EMBL" id="STZ58149.1"/>
    </source>
</evidence>
<dbReference type="Gene3D" id="3.60.10.10">
    <property type="entry name" value="Endonuclease/exonuclease/phosphatase"/>
    <property type="match status" value="1"/>
</dbReference>
<dbReference type="RefSeq" id="WP_115278107.1">
    <property type="nucleotide sequence ID" value="NZ_AP022600.1"/>
</dbReference>
<organism evidence="2 3">
    <name type="scientific">Mycolicibacterium tokaiense</name>
    <dbReference type="NCBI Taxonomy" id="39695"/>
    <lineage>
        <taxon>Bacteria</taxon>
        <taxon>Bacillati</taxon>
        <taxon>Actinomycetota</taxon>
        <taxon>Actinomycetes</taxon>
        <taxon>Mycobacteriales</taxon>
        <taxon>Mycobacteriaceae</taxon>
        <taxon>Mycolicibacterium</taxon>
    </lineage>
</organism>
<keyword evidence="2" id="KW-0255">Endonuclease</keyword>